<evidence type="ECO:0000313" key="2">
    <source>
        <dbReference type="Proteomes" id="UP000233837"/>
    </source>
</evidence>
<organism evidence="1 2">
    <name type="scientific">Dendrobium catenatum</name>
    <dbReference type="NCBI Taxonomy" id="906689"/>
    <lineage>
        <taxon>Eukaryota</taxon>
        <taxon>Viridiplantae</taxon>
        <taxon>Streptophyta</taxon>
        <taxon>Embryophyta</taxon>
        <taxon>Tracheophyta</taxon>
        <taxon>Spermatophyta</taxon>
        <taxon>Magnoliopsida</taxon>
        <taxon>Liliopsida</taxon>
        <taxon>Asparagales</taxon>
        <taxon>Orchidaceae</taxon>
        <taxon>Epidendroideae</taxon>
        <taxon>Malaxideae</taxon>
        <taxon>Dendrobiinae</taxon>
        <taxon>Dendrobium</taxon>
    </lineage>
</organism>
<evidence type="ECO:0000313" key="1">
    <source>
        <dbReference type="EMBL" id="PKU78334.1"/>
    </source>
</evidence>
<keyword evidence="2" id="KW-1185">Reference proteome</keyword>
<accession>A0A2I0WRP2</accession>
<dbReference type="EMBL" id="KZ502458">
    <property type="protein sequence ID" value="PKU78334.1"/>
    <property type="molecule type" value="Genomic_DNA"/>
</dbReference>
<dbReference type="Proteomes" id="UP000233837">
    <property type="component" value="Unassembled WGS sequence"/>
</dbReference>
<reference evidence="1 2" key="1">
    <citation type="journal article" date="2016" name="Sci. Rep.">
        <title>The Dendrobium catenatum Lindl. genome sequence provides insights into polysaccharide synthase, floral development and adaptive evolution.</title>
        <authorList>
            <person name="Zhang G.Q."/>
            <person name="Xu Q."/>
            <person name="Bian C."/>
            <person name="Tsai W.C."/>
            <person name="Yeh C.M."/>
            <person name="Liu K.W."/>
            <person name="Yoshida K."/>
            <person name="Zhang L.S."/>
            <person name="Chang S.B."/>
            <person name="Chen F."/>
            <person name="Shi Y."/>
            <person name="Su Y.Y."/>
            <person name="Zhang Y.Q."/>
            <person name="Chen L.J."/>
            <person name="Yin Y."/>
            <person name="Lin M."/>
            <person name="Huang H."/>
            <person name="Deng H."/>
            <person name="Wang Z.W."/>
            <person name="Zhu S.L."/>
            <person name="Zhao X."/>
            <person name="Deng C."/>
            <person name="Niu S.C."/>
            <person name="Huang J."/>
            <person name="Wang M."/>
            <person name="Liu G.H."/>
            <person name="Yang H.J."/>
            <person name="Xiao X.J."/>
            <person name="Hsiao Y.Y."/>
            <person name="Wu W.L."/>
            <person name="Chen Y.Y."/>
            <person name="Mitsuda N."/>
            <person name="Ohme-Takagi M."/>
            <person name="Luo Y.B."/>
            <person name="Van de Peer Y."/>
            <person name="Liu Z.J."/>
        </authorList>
    </citation>
    <scope>NUCLEOTIDE SEQUENCE [LARGE SCALE GENOMIC DNA]</scope>
    <source>
        <tissue evidence="1">The whole plant</tissue>
    </source>
</reference>
<dbReference type="AlphaFoldDB" id="A0A2I0WRP2"/>
<proteinExistence type="predicted"/>
<name>A0A2I0WRP2_9ASPA</name>
<sequence length="83" mass="8733">MGWLAARAWEGVAGGVRGSGGGKLAVCMGKGGGDRRLRLRAVGLGGLKVKVCSLRWRGGRRSAIWEEEGGRRLEGSQGGRKVK</sequence>
<reference evidence="1 2" key="2">
    <citation type="journal article" date="2017" name="Nature">
        <title>The Apostasia genome and the evolution of orchids.</title>
        <authorList>
            <person name="Zhang G.Q."/>
            <person name="Liu K.W."/>
            <person name="Li Z."/>
            <person name="Lohaus R."/>
            <person name="Hsiao Y.Y."/>
            <person name="Niu S.C."/>
            <person name="Wang J.Y."/>
            <person name="Lin Y.C."/>
            <person name="Xu Q."/>
            <person name="Chen L.J."/>
            <person name="Yoshida K."/>
            <person name="Fujiwara S."/>
            <person name="Wang Z.W."/>
            <person name="Zhang Y.Q."/>
            <person name="Mitsuda N."/>
            <person name="Wang M."/>
            <person name="Liu G.H."/>
            <person name="Pecoraro L."/>
            <person name="Huang H.X."/>
            <person name="Xiao X.J."/>
            <person name="Lin M."/>
            <person name="Wu X.Y."/>
            <person name="Wu W.L."/>
            <person name="Chen Y.Y."/>
            <person name="Chang S.B."/>
            <person name="Sakamoto S."/>
            <person name="Ohme-Takagi M."/>
            <person name="Yagi M."/>
            <person name="Zeng S.J."/>
            <person name="Shen C.Y."/>
            <person name="Yeh C.M."/>
            <person name="Luo Y.B."/>
            <person name="Tsai W.C."/>
            <person name="Van de Peer Y."/>
            <person name="Liu Z.J."/>
        </authorList>
    </citation>
    <scope>NUCLEOTIDE SEQUENCE [LARGE SCALE GENOMIC DNA]</scope>
    <source>
        <tissue evidence="1">The whole plant</tissue>
    </source>
</reference>
<gene>
    <name evidence="1" type="ORF">MA16_Dca008959</name>
</gene>
<protein>
    <submittedName>
        <fullName evidence="1">Uncharacterized protein</fullName>
    </submittedName>
</protein>